<dbReference type="AlphaFoldDB" id="A0A2J0SPR6"/>
<evidence type="ECO:0000256" key="1">
    <source>
        <dbReference type="ARBA" id="ARBA00022801"/>
    </source>
</evidence>
<gene>
    <name evidence="4" type="ORF">D7Y33_20745</name>
</gene>
<keyword evidence="1" id="KW-0378">Hydrolase</keyword>
<reference evidence="4" key="1">
    <citation type="submission" date="2018-09" db="EMBL/GenBank/DDBJ databases">
        <authorList>
            <person name="Groschel M."/>
            <person name="Kohl T."/>
            <person name="Conchillo-Sole O."/>
            <person name="Mamat U."/>
            <person name="Yero D."/>
            <person name="Niemann S."/>
            <person name="Daura X."/>
            <person name="Gibert I."/>
        </authorList>
    </citation>
    <scope>NUCLEOTIDE SEQUENCE</scope>
    <source>
        <strain evidence="4">OG156</strain>
    </source>
</reference>
<dbReference type="SUPFAM" id="SSF53474">
    <property type="entry name" value="alpha/beta-Hydrolases"/>
    <property type="match status" value="1"/>
</dbReference>
<dbReference type="RefSeq" id="WP_049429987.1">
    <property type="nucleotide sequence ID" value="NZ_CP154630.1"/>
</dbReference>
<sequence length="655" mass="70882">MHKRWLAAIIVAGLWCGTAAAIDLGAYVRADKFGDVVLSPGGDYLAATVPADGFTAVIILRTDDNTPVGNLRPPLNSHVFNMHWVNNDQVMFGLAQKFGTRDAPWATGELLTLDARTGRPELLVGYRDLGLRVRPKYRTSAAAFLSDALPGDDAHVVIAVGGSRLDANGYAAQLELASGKQRLLARAPMPGASYVVDARGDVRFVQGAGTDNVHRLYHRNGGDWVLVNDEKRSGRSEASLGFSADGQLAYLLSEQASGPDAIVSWNPATQERKVVLRDEVVDPARLIHRPGSTVPVGALFLGNTPHTRFFDESSEEARLYRSLEAAFPGRAVFITSSTRDGRRLLVETGSGSNPGEFYLYDRDRNQARFLMARSEWIDPQTTASVRPVLLKARDGLELHGFLTVPHGSTGRDLPMVVVPHGGPIGIFDNGGFDHENQLLAAAGYAVLQINFRGSGNYGRAHSRAAQQQWGRAMQDDVTDATRWAISEGIADPKRICIYGASYGAYSAMMGAAREPGLYQCAAGYVGVYDLPLMFTDGDIQDRDSGMSYLREWLGDPATLAAVSPVNLAERIKVPVFLAAGGQDKRAPIQHTERMEAALKRAGTPVESLYYKTEGHGFYTEAHRSEYYGKLLAFLSRSLGGKTATTVAADGKGKAP</sequence>
<keyword evidence="2" id="KW-0732">Signal</keyword>
<organism evidence="4 5">
    <name type="scientific">Stenotrophomonas maltophilia</name>
    <name type="common">Pseudomonas maltophilia</name>
    <name type="synonym">Xanthomonas maltophilia</name>
    <dbReference type="NCBI Taxonomy" id="40324"/>
    <lineage>
        <taxon>Bacteria</taxon>
        <taxon>Pseudomonadati</taxon>
        <taxon>Pseudomonadota</taxon>
        <taxon>Gammaproteobacteria</taxon>
        <taxon>Lysobacterales</taxon>
        <taxon>Lysobacteraceae</taxon>
        <taxon>Stenotrophomonas</taxon>
        <taxon>Stenotrophomonas maltophilia group</taxon>
    </lineage>
</organism>
<dbReference type="SUPFAM" id="SSF82171">
    <property type="entry name" value="DPP6 N-terminal domain-like"/>
    <property type="match status" value="1"/>
</dbReference>
<reference evidence="4" key="2">
    <citation type="journal article" date="2020" name="Front. Microbiol.">
        <title>Genetic Variants of the DSF Quorum Sensing System in Stenotrophomonas maltophilia Influence Virulence and Resistance Phenotypes Among Genotypically Diverse Clinical Isolates.</title>
        <authorList>
            <person name="Yero D."/>
            <person name="Huedo P."/>
            <person name="Conchillo-Sole O."/>
            <person name="Martinez-Servat S."/>
            <person name="Mamat U."/>
            <person name="Coves X."/>
            <person name="Llanas F."/>
            <person name="Roca I."/>
            <person name="Vila J."/>
            <person name="Schaible U.E."/>
            <person name="Daura X."/>
            <person name="Gibert I."/>
        </authorList>
    </citation>
    <scope>NUCLEOTIDE SEQUENCE</scope>
    <source>
        <strain evidence="4">OG156</strain>
    </source>
</reference>
<feature type="domain" description="Peptidase S9 prolyl oligopeptidase catalytic" evidence="3">
    <location>
        <begin position="432"/>
        <end position="640"/>
    </location>
</feature>
<comment type="caution">
    <text evidence="4">The sequence shown here is derived from an EMBL/GenBank/DDBJ whole genome shotgun (WGS) entry which is preliminary data.</text>
</comment>
<dbReference type="PANTHER" id="PTHR42776:SF27">
    <property type="entry name" value="DIPEPTIDYL PEPTIDASE FAMILY MEMBER 6"/>
    <property type="match status" value="1"/>
</dbReference>
<proteinExistence type="predicted"/>
<evidence type="ECO:0000313" key="4">
    <source>
        <dbReference type="EMBL" id="MBA0313409.1"/>
    </source>
</evidence>
<dbReference type="OrthoDB" id="4269629at2"/>
<dbReference type="GO" id="GO:0006508">
    <property type="term" value="P:proteolysis"/>
    <property type="evidence" value="ECO:0007669"/>
    <property type="project" value="InterPro"/>
</dbReference>
<dbReference type="Gene3D" id="3.40.50.1820">
    <property type="entry name" value="alpha/beta hydrolase"/>
    <property type="match status" value="1"/>
</dbReference>
<accession>A0A2J0SPR6</accession>
<name>A0A2J0SPR6_STEMA</name>
<protein>
    <submittedName>
        <fullName evidence="4">S9 family peptidase</fullName>
    </submittedName>
</protein>
<dbReference type="EMBL" id="RAUE01000037">
    <property type="protein sequence ID" value="MBA0313409.1"/>
    <property type="molecule type" value="Genomic_DNA"/>
</dbReference>
<evidence type="ECO:0000259" key="3">
    <source>
        <dbReference type="Pfam" id="PF00326"/>
    </source>
</evidence>
<feature type="chain" id="PRO_5043156123" evidence="2">
    <location>
        <begin position="22"/>
        <end position="655"/>
    </location>
</feature>
<feature type="signal peptide" evidence="2">
    <location>
        <begin position="1"/>
        <end position="21"/>
    </location>
</feature>
<evidence type="ECO:0000256" key="2">
    <source>
        <dbReference type="SAM" id="SignalP"/>
    </source>
</evidence>
<dbReference type="InterPro" id="IPR001375">
    <property type="entry name" value="Peptidase_S9_cat"/>
</dbReference>
<dbReference type="Proteomes" id="UP000822271">
    <property type="component" value="Unassembled WGS sequence"/>
</dbReference>
<dbReference type="PANTHER" id="PTHR42776">
    <property type="entry name" value="SERINE PEPTIDASE S9 FAMILY MEMBER"/>
    <property type="match status" value="1"/>
</dbReference>
<evidence type="ECO:0000313" key="5">
    <source>
        <dbReference type="Proteomes" id="UP000822271"/>
    </source>
</evidence>
<dbReference type="GO" id="GO:0004252">
    <property type="term" value="F:serine-type endopeptidase activity"/>
    <property type="evidence" value="ECO:0007669"/>
    <property type="project" value="TreeGrafter"/>
</dbReference>
<dbReference type="InterPro" id="IPR029058">
    <property type="entry name" value="AB_hydrolase_fold"/>
</dbReference>
<dbReference type="Pfam" id="PF00326">
    <property type="entry name" value="Peptidase_S9"/>
    <property type="match status" value="1"/>
</dbReference>